<protein>
    <submittedName>
        <fullName evidence="1">Uncharacterized protein</fullName>
    </submittedName>
</protein>
<name>A0AAD5MJ28_PARTN</name>
<sequence>MDEKIFTVEPLHNRQNRGQPFKGLTKIRSSSTMGCSHSASVMVWTAFAPPDTLKDMMPQNCIAIGNTVTGICTLKRGAMCMTGMNLESVPNAYLSISGTLSNTNTIMANWSRSMWQNVLNRALRILAAGPLGSHFFSASATFDGN</sequence>
<evidence type="ECO:0000313" key="1">
    <source>
        <dbReference type="EMBL" id="KAJ1359180.1"/>
    </source>
</evidence>
<proteinExistence type="predicted"/>
<dbReference type="AlphaFoldDB" id="A0AAD5MJ28"/>
<reference evidence="1" key="1">
    <citation type="submission" date="2021-06" db="EMBL/GenBank/DDBJ databases">
        <title>Parelaphostrongylus tenuis whole genome reference sequence.</title>
        <authorList>
            <person name="Garwood T.J."/>
            <person name="Larsen P.A."/>
            <person name="Fountain-Jones N.M."/>
            <person name="Garbe J.R."/>
            <person name="Macchietto M.G."/>
            <person name="Kania S.A."/>
            <person name="Gerhold R.W."/>
            <person name="Richards J.E."/>
            <person name="Wolf T.M."/>
        </authorList>
    </citation>
    <scope>NUCLEOTIDE SEQUENCE</scope>
    <source>
        <strain evidence="1">MNPRO001-30</strain>
        <tissue evidence="1">Meninges</tissue>
    </source>
</reference>
<organism evidence="1 2">
    <name type="scientific">Parelaphostrongylus tenuis</name>
    <name type="common">Meningeal worm</name>
    <dbReference type="NCBI Taxonomy" id="148309"/>
    <lineage>
        <taxon>Eukaryota</taxon>
        <taxon>Metazoa</taxon>
        <taxon>Ecdysozoa</taxon>
        <taxon>Nematoda</taxon>
        <taxon>Chromadorea</taxon>
        <taxon>Rhabditida</taxon>
        <taxon>Rhabditina</taxon>
        <taxon>Rhabditomorpha</taxon>
        <taxon>Strongyloidea</taxon>
        <taxon>Metastrongylidae</taxon>
        <taxon>Parelaphostrongylus</taxon>
    </lineage>
</organism>
<keyword evidence="2" id="KW-1185">Reference proteome</keyword>
<comment type="caution">
    <text evidence="1">The sequence shown here is derived from an EMBL/GenBank/DDBJ whole genome shotgun (WGS) entry which is preliminary data.</text>
</comment>
<gene>
    <name evidence="1" type="ORF">KIN20_017857</name>
</gene>
<dbReference type="Proteomes" id="UP001196413">
    <property type="component" value="Unassembled WGS sequence"/>
</dbReference>
<dbReference type="EMBL" id="JAHQIW010003566">
    <property type="protein sequence ID" value="KAJ1359180.1"/>
    <property type="molecule type" value="Genomic_DNA"/>
</dbReference>
<accession>A0AAD5MJ28</accession>
<evidence type="ECO:0000313" key="2">
    <source>
        <dbReference type="Proteomes" id="UP001196413"/>
    </source>
</evidence>